<dbReference type="PANTHER" id="PTHR43208">
    <property type="entry name" value="ABC TRANSPORTER SUBSTRATE-BINDING PROTEIN"/>
    <property type="match status" value="1"/>
</dbReference>
<evidence type="ECO:0000259" key="3">
    <source>
        <dbReference type="Pfam" id="PF02608"/>
    </source>
</evidence>
<dbReference type="InterPro" id="IPR003760">
    <property type="entry name" value="PnrA-like"/>
</dbReference>
<dbReference type="PANTHER" id="PTHR43208:SF1">
    <property type="entry name" value="ABC TRANSPORTER SUBSTRATE-BINDING PROTEIN"/>
    <property type="match status" value="1"/>
</dbReference>
<evidence type="ECO:0000256" key="1">
    <source>
        <dbReference type="ARBA" id="ARBA00022729"/>
    </source>
</evidence>
<accession>A0A6N7QPR5</accession>
<dbReference type="Proteomes" id="UP000433788">
    <property type="component" value="Unassembled WGS sequence"/>
</dbReference>
<feature type="signal peptide" evidence="2">
    <location>
        <begin position="1"/>
        <end position="25"/>
    </location>
</feature>
<dbReference type="InterPro" id="IPR028082">
    <property type="entry name" value="Peripla_BP_I"/>
</dbReference>
<feature type="domain" description="ABC transporter substrate-binding protein PnrA-like" evidence="3">
    <location>
        <begin position="29"/>
        <end position="298"/>
    </location>
</feature>
<comment type="caution">
    <text evidence="4">The sequence shown here is derived from an EMBL/GenBank/DDBJ whole genome shotgun (WGS) entry which is preliminary data.</text>
</comment>
<protein>
    <submittedName>
        <fullName evidence="4">BMP family ABC transporter substrate-binding protein</fullName>
    </submittedName>
</protein>
<organism evidence="4 5">
    <name type="scientific">Spiribacter salilacus</name>
    <dbReference type="NCBI Taxonomy" id="2664894"/>
    <lineage>
        <taxon>Bacteria</taxon>
        <taxon>Pseudomonadati</taxon>
        <taxon>Pseudomonadota</taxon>
        <taxon>Gammaproteobacteria</taxon>
        <taxon>Chromatiales</taxon>
        <taxon>Ectothiorhodospiraceae</taxon>
        <taxon>Spiribacter</taxon>
    </lineage>
</organism>
<keyword evidence="1 2" id="KW-0732">Signal</keyword>
<dbReference type="Gene3D" id="3.40.50.2300">
    <property type="match status" value="2"/>
</dbReference>
<dbReference type="RefSeq" id="WP_153718207.1">
    <property type="nucleotide sequence ID" value="NZ_WJPP01000001.1"/>
</dbReference>
<evidence type="ECO:0000313" key="4">
    <source>
        <dbReference type="EMBL" id="MRH77128.1"/>
    </source>
</evidence>
<reference evidence="4 5" key="1">
    <citation type="submission" date="2019-11" db="EMBL/GenBank/DDBJ databases">
        <authorList>
            <person name="Zhang X.Y."/>
        </authorList>
    </citation>
    <scope>NUCLEOTIDE SEQUENCE [LARGE SCALE GENOMIC DNA]</scope>
    <source>
        <strain evidence="4 5">C176</strain>
    </source>
</reference>
<name>A0A6N7QPR5_9GAMM</name>
<dbReference type="CDD" id="cd19963">
    <property type="entry name" value="PBP1_BMP-like"/>
    <property type="match status" value="1"/>
</dbReference>
<dbReference type="Pfam" id="PF02608">
    <property type="entry name" value="Bmp"/>
    <property type="match status" value="1"/>
</dbReference>
<dbReference type="InterPro" id="IPR052910">
    <property type="entry name" value="ABC-Purine-Binding"/>
</dbReference>
<keyword evidence="5" id="KW-1185">Reference proteome</keyword>
<proteinExistence type="predicted"/>
<feature type="chain" id="PRO_5026743960" evidence="2">
    <location>
        <begin position="26"/>
        <end position="361"/>
    </location>
</feature>
<evidence type="ECO:0000256" key="2">
    <source>
        <dbReference type="SAM" id="SignalP"/>
    </source>
</evidence>
<evidence type="ECO:0000313" key="5">
    <source>
        <dbReference type="Proteomes" id="UP000433788"/>
    </source>
</evidence>
<dbReference type="SUPFAM" id="SSF53822">
    <property type="entry name" value="Periplasmic binding protein-like I"/>
    <property type="match status" value="1"/>
</dbReference>
<dbReference type="GO" id="GO:0005886">
    <property type="term" value="C:plasma membrane"/>
    <property type="evidence" value="ECO:0007669"/>
    <property type="project" value="InterPro"/>
</dbReference>
<dbReference type="AlphaFoldDB" id="A0A6N7QPR5"/>
<dbReference type="EMBL" id="WJPP01000001">
    <property type="protein sequence ID" value="MRH77128.1"/>
    <property type="molecule type" value="Genomic_DNA"/>
</dbReference>
<gene>
    <name evidence="4" type="ORF">GH984_00175</name>
</gene>
<sequence>MKLGMRRAAIAAIAVLGFGGMAAHAQPDVKVGFVYVSPLGEAGWSYQHELGRQALEAALGDQVETRYVDNVSEGADAERVIREFASSGHDLVIATSFGYMNYVERVSQEFPDVQFLHATGYKDGANFANYNARFYEGRYLTGVIAGHMSETETLGYVAAVPIPEVVQGINAFTRGARSVNPDIEVRVIWTNSWYDPGREREAANTLLAQGADVLTHHTDSTAVVQAVEDSDRTAWGVGYHSDMSEFGPETHLTATTHHWGDYYIDVVESVIEGTYAPSNLWGGHAEGMIDIAPLNDAVPADVAAEIEDLQASMRDGEFHPFTGPVVNQAGEVLLEEGAVMSDSDLNQMNYFVEGVASEFPN</sequence>